<dbReference type="HOGENOM" id="CLU_071520_0_0_12"/>
<feature type="domain" description="Damage-control phosphatase ARMT1-like metal-binding" evidence="1">
    <location>
        <begin position="14"/>
        <end position="293"/>
    </location>
</feature>
<sequence length="300" mass="33335">MHEYAIFVRMKTSLTCLPCFFKQVLEAGKMLGLPEESIKKIMDAIGNELQYFPLDMSPPQMAYHMQRMFVEHSGKQDPYLEVKTMSNREALSVIDDLRSMVRCSSSPLKTAVKLACAGNIIDYGAFPSGINVQAEITKILQQELGETNSSLFAFEAFQEALGQAKRVMYVGDNAGEIVFDRVLLETIAKEYPLLELVFVTRGFPILNDVLLKDALDCGLDSVATVVSSGSRTPGLVLSQADPAFLELYHQADMIISKGQGNFEALSEENGPIFFLFIIKCEVIETQLGGARRELVLKRNL</sequence>
<dbReference type="eggNOG" id="COG1578">
    <property type="taxonomic scope" value="Bacteria"/>
</dbReference>
<evidence type="ECO:0000259" key="1">
    <source>
        <dbReference type="Pfam" id="PF01937"/>
    </source>
</evidence>
<accession>F0RUL0</accession>
<dbReference type="InterPro" id="IPR036075">
    <property type="entry name" value="ARMT-1-like_metal-bd_sf"/>
</dbReference>
<evidence type="ECO:0000313" key="2">
    <source>
        <dbReference type="EMBL" id="ADY12372.1"/>
    </source>
</evidence>
<dbReference type="Proteomes" id="UP000008466">
    <property type="component" value="Chromosome"/>
</dbReference>
<name>F0RUL0_SPHGB</name>
<dbReference type="Gene3D" id="3.40.50.10880">
    <property type="entry name" value="Uncharacterised protein PF01937, DUF89, domain 3"/>
    <property type="match status" value="1"/>
</dbReference>
<dbReference type="InterPro" id="IPR014444">
    <property type="entry name" value="PH1575-like"/>
</dbReference>
<dbReference type="SUPFAM" id="SSF111321">
    <property type="entry name" value="AF1104-like"/>
    <property type="match status" value="1"/>
</dbReference>
<reference evidence="3" key="1">
    <citation type="submission" date="2011-02" db="EMBL/GenBank/DDBJ databases">
        <title>Complete sequence of Spirochaeta sp. Buddy.</title>
        <authorList>
            <person name="Lucas S."/>
            <person name="Copeland A."/>
            <person name="Lapidus A."/>
            <person name="Cheng J.-F."/>
            <person name="Goodwin L."/>
            <person name="Pitluck S."/>
            <person name="Zeytun A."/>
            <person name="Detter J.C."/>
            <person name="Han C."/>
            <person name="Tapia R."/>
            <person name="Land M."/>
            <person name="Hauser L."/>
            <person name="Kyrpides N."/>
            <person name="Ivanova N."/>
            <person name="Mikhailova N."/>
            <person name="Pagani I."/>
            <person name="Ritalahti K.M."/>
            <person name="Loeffler F.E."/>
            <person name="Woyke T."/>
        </authorList>
    </citation>
    <scope>NUCLEOTIDE SEQUENCE [LARGE SCALE GENOMIC DNA]</scope>
    <source>
        <strain evidence="3">ATCC BAA-1886 / DSM 22777 / Buddy</strain>
    </source>
</reference>
<dbReference type="KEGG" id="sbu:SpiBuddy_0539"/>
<organism evidence="2 3">
    <name type="scientific">Sphaerochaeta globosa (strain ATCC BAA-1886 / DSM 22777 / Buddy)</name>
    <name type="common">Spirochaeta sp. (strain Buddy)</name>
    <dbReference type="NCBI Taxonomy" id="158189"/>
    <lineage>
        <taxon>Bacteria</taxon>
        <taxon>Pseudomonadati</taxon>
        <taxon>Spirochaetota</taxon>
        <taxon>Spirochaetia</taxon>
        <taxon>Spirochaetales</taxon>
        <taxon>Sphaerochaetaceae</taxon>
        <taxon>Sphaerochaeta</taxon>
    </lineage>
</organism>
<evidence type="ECO:0000313" key="3">
    <source>
        <dbReference type="Proteomes" id="UP000008466"/>
    </source>
</evidence>
<dbReference type="Gene3D" id="1.10.285.20">
    <property type="entry name" value="Uncharacterised protein PF01937, DUF89, domain 2"/>
    <property type="match status" value="1"/>
</dbReference>
<protein>
    <recommendedName>
        <fullName evidence="1">Damage-control phosphatase ARMT1-like metal-binding domain-containing protein</fullName>
    </recommendedName>
</protein>
<dbReference type="STRING" id="158189.SpiBuddy_0539"/>
<dbReference type="PIRSF" id="PIRSF006593">
    <property type="entry name" value="UCP006593"/>
    <property type="match status" value="1"/>
</dbReference>
<keyword evidence="3" id="KW-1185">Reference proteome</keyword>
<proteinExistence type="predicted"/>
<gene>
    <name evidence="2" type="ordered locus">SpiBuddy_0539</name>
</gene>
<dbReference type="AlphaFoldDB" id="F0RUL0"/>
<dbReference type="InterPro" id="IPR002791">
    <property type="entry name" value="ARMT1-like_metal-bd"/>
</dbReference>
<dbReference type="EMBL" id="CP002541">
    <property type="protein sequence ID" value="ADY12372.1"/>
    <property type="molecule type" value="Genomic_DNA"/>
</dbReference>
<dbReference type="Pfam" id="PF01937">
    <property type="entry name" value="ARMT1-like_dom"/>
    <property type="match status" value="1"/>
</dbReference>